<sequence>MEALKASLPATGTVDYLWTRDFIMWSFFWIRTQSGMAFLNIPGSAPWSAGFVTPGAVLPDYPAHRSISRDNIFLLNRDAPGIQEEINRLTWHLSDMVRDLHHVTAPEARVLESSVW</sequence>
<name>A0A5X6ET89_SALET</name>
<dbReference type="AlphaFoldDB" id="A0A5X6ET89"/>
<gene>
    <name evidence="1" type="ORF">EKG95_28340</name>
</gene>
<evidence type="ECO:0000313" key="1">
    <source>
        <dbReference type="EMBL" id="ECA3795615.1"/>
    </source>
</evidence>
<proteinExistence type="predicted"/>
<accession>A0A5X6ET89</accession>
<comment type="caution">
    <text evidence="1">The sequence shown here is derived from an EMBL/GenBank/DDBJ whole genome shotgun (WGS) entry which is preliminary data.</text>
</comment>
<protein>
    <submittedName>
        <fullName evidence="1">Uncharacterized protein</fullName>
    </submittedName>
</protein>
<organism evidence="1">
    <name type="scientific">Salmonella enterica subsp. enterica serovar Aqua</name>
    <dbReference type="NCBI Taxonomy" id="1302615"/>
    <lineage>
        <taxon>Bacteria</taxon>
        <taxon>Pseudomonadati</taxon>
        <taxon>Pseudomonadota</taxon>
        <taxon>Gammaproteobacteria</taxon>
        <taxon>Enterobacterales</taxon>
        <taxon>Enterobacteriaceae</taxon>
        <taxon>Salmonella</taxon>
    </lineage>
</organism>
<dbReference type="EMBL" id="AAHUDZ010000136">
    <property type="protein sequence ID" value="ECA3795615.1"/>
    <property type="molecule type" value="Genomic_DNA"/>
</dbReference>
<reference evidence="1" key="1">
    <citation type="submission" date="2018-12" db="EMBL/GenBank/DDBJ databases">
        <authorList>
            <person name="Ashton P.M."/>
            <person name="Dallman T."/>
            <person name="Nair S."/>
            <person name="De Pinna E."/>
            <person name="Peters T."/>
            <person name="Grant K."/>
        </authorList>
    </citation>
    <scope>NUCLEOTIDE SEQUENCE</scope>
    <source>
        <strain evidence="1">650060</strain>
    </source>
</reference>